<dbReference type="AlphaFoldDB" id="A0A0F9A2S2"/>
<protein>
    <recommendedName>
        <fullName evidence="2">Serine hydrolase family protein</fullName>
    </recommendedName>
</protein>
<evidence type="ECO:0000313" key="1">
    <source>
        <dbReference type="EMBL" id="KKL03790.1"/>
    </source>
</evidence>
<dbReference type="PANTHER" id="PTHR15394:SF3">
    <property type="entry name" value="SERINE HYDROLASE RBBP9"/>
    <property type="match status" value="1"/>
</dbReference>
<accession>A0A0F9A2S2</accession>
<comment type="caution">
    <text evidence="1">The sequence shown here is derived from an EMBL/GenBank/DDBJ whole genome shotgun (WGS) entry which is preliminary data.</text>
</comment>
<dbReference type="Gene3D" id="3.40.50.1820">
    <property type="entry name" value="alpha/beta hydrolase"/>
    <property type="match status" value="1"/>
</dbReference>
<sequence length="198" mass="22105">MKKKVIIVHGWGGYPEEGWFPWLKRELEKKGFTVTVPQMPNPEEPKIEAWVSHLAEVVGEPDEHTYFVGHSIGCQTILRYLETIDAKVGLPAQAGGAVLVAGFFDVLTGLEGEEERAIVKPWLETPIDFEKVKQAADNFVAIFSDDDPFVPLEKNRNIFEEKLGARVFVESNKGHFSGPTDKCTELPITLEAVLALED</sequence>
<dbReference type="PANTHER" id="PTHR15394">
    <property type="entry name" value="SERINE HYDROLASE RBBP9"/>
    <property type="match status" value="1"/>
</dbReference>
<dbReference type="GO" id="GO:0016787">
    <property type="term" value="F:hydrolase activity"/>
    <property type="evidence" value="ECO:0007669"/>
    <property type="project" value="InterPro"/>
</dbReference>
<dbReference type="EMBL" id="LAZR01044791">
    <property type="protein sequence ID" value="KKL03790.1"/>
    <property type="molecule type" value="Genomic_DNA"/>
</dbReference>
<dbReference type="InterPro" id="IPR029058">
    <property type="entry name" value="AB_hydrolase_fold"/>
</dbReference>
<dbReference type="SUPFAM" id="SSF53474">
    <property type="entry name" value="alpha/beta-Hydrolases"/>
    <property type="match status" value="1"/>
</dbReference>
<organism evidence="1">
    <name type="scientific">marine sediment metagenome</name>
    <dbReference type="NCBI Taxonomy" id="412755"/>
    <lineage>
        <taxon>unclassified sequences</taxon>
        <taxon>metagenomes</taxon>
        <taxon>ecological metagenomes</taxon>
    </lineage>
</organism>
<proteinExistence type="predicted"/>
<dbReference type="InterPro" id="IPR010662">
    <property type="entry name" value="RBBP9/YdeN"/>
</dbReference>
<evidence type="ECO:0008006" key="2">
    <source>
        <dbReference type="Google" id="ProtNLM"/>
    </source>
</evidence>
<gene>
    <name evidence="1" type="ORF">LCGC14_2622590</name>
</gene>
<name>A0A0F9A2S2_9ZZZZ</name>
<reference evidence="1" key="1">
    <citation type="journal article" date="2015" name="Nature">
        <title>Complex archaea that bridge the gap between prokaryotes and eukaryotes.</title>
        <authorList>
            <person name="Spang A."/>
            <person name="Saw J.H."/>
            <person name="Jorgensen S.L."/>
            <person name="Zaremba-Niedzwiedzka K."/>
            <person name="Martijn J."/>
            <person name="Lind A.E."/>
            <person name="van Eijk R."/>
            <person name="Schleper C."/>
            <person name="Guy L."/>
            <person name="Ettema T.J."/>
        </authorList>
    </citation>
    <scope>NUCLEOTIDE SEQUENCE</scope>
</reference>
<dbReference type="Pfam" id="PF06821">
    <property type="entry name" value="Ser_hydrolase"/>
    <property type="match status" value="1"/>
</dbReference>